<evidence type="ECO:0000256" key="1">
    <source>
        <dbReference type="SAM" id="Coils"/>
    </source>
</evidence>
<dbReference type="InParanoid" id="A0A6J1WZZ5"/>
<dbReference type="InterPro" id="IPR057251">
    <property type="entry name" value="FP_C"/>
</dbReference>
<protein>
    <submittedName>
        <fullName evidence="5">Uncharacterized protein LOC113520970</fullName>
    </submittedName>
</protein>
<keyword evidence="4" id="KW-1185">Reference proteome</keyword>
<evidence type="ECO:0000259" key="3">
    <source>
        <dbReference type="Pfam" id="PF25298"/>
    </source>
</evidence>
<dbReference type="Proteomes" id="UP001652740">
    <property type="component" value="Unplaced"/>
</dbReference>
<accession>A0A6J1WZZ5</accession>
<organism evidence="4 5">
    <name type="scientific">Galleria mellonella</name>
    <name type="common">Greater wax moth</name>
    <dbReference type="NCBI Taxonomy" id="7137"/>
    <lineage>
        <taxon>Eukaryota</taxon>
        <taxon>Metazoa</taxon>
        <taxon>Ecdysozoa</taxon>
        <taxon>Arthropoda</taxon>
        <taxon>Hexapoda</taxon>
        <taxon>Insecta</taxon>
        <taxon>Pterygota</taxon>
        <taxon>Neoptera</taxon>
        <taxon>Endopterygota</taxon>
        <taxon>Lepidoptera</taxon>
        <taxon>Glossata</taxon>
        <taxon>Ditrysia</taxon>
        <taxon>Pyraloidea</taxon>
        <taxon>Pyralidae</taxon>
        <taxon>Galleriinae</taxon>
        <taxon>Galleria</taxon>
    </lineage>
</organism>
<sequence>MPKTIRSPPNRDQKTTMSDTDLTKIDHDNTSPITQRTKRRRGSPANKEHSEDIKNMMSSWQEKQNRILNKLVSDVAEIKLQNSQIQESNKEIEKALEFISCKYEDMREKIEILESERKTHMAQIAYLDTKVEDLQRVIKKSSIEIRNLPKEKIFNNKKEMCNIVQSTCKLLNVTVAESDIKDVILLKGKGNNNTIVTEFTRNILKDDIIRNARIYNRQNPNKRLSSGDIGLAGESKPIYVSEALTNRSRTLFSLARNVAKSEQYKFCWTSNGKVYIRKTQESSHIEIKDELQLSSIKNVI</sequence>
<dbReference type="OrthoDB" id="7251849at2759"/>
<name>A0A6J1WZZ5_GALME</name>
<dbReference type="RefSeq" id="XP_026762201.1">
    <property type="nucleotide sequence ID" value="XM_026906400.3"/>
</dbReference>
<dbReference type="Pfam" id="PF25298">
    <property type="entry name" value="Baculo_FP_2nd"/>
    <property type="match status" value="1"/>
</dbReference>
<dbReference type="AlphaFoldDB" id="A0A6J1WZZ5"/>
<reference evidence="5" key="1">
    <citation type="submission" date="2025-08" db="UniProtKB">
        <authorList>
            <consortium name="RefSeq"/>
        </authorList>
    </citation>
    <scope>IDENTIFICATION</scope>
    <source>
        <tissue evidence="5">Whole larvae</tissue>
    </source>
</reference>
<dbReference type="GeneID" id="113520970"/>
<keyword evidence="1" id="KW-0175">Coiled coil</keyword>
<proteinExistence type="predicted"/>
<feature type="region of interest" description="Disordered" evidence="2">
    <location>
        <begin position="1"/>
        <end position="52"/>
    </location>
</feature>
<feature type="coiled-coil region" evidence="1">
    <location>
        <begin position="75"/>
        <end position="123"/>
    </location>
</feature>
<dbReference type="KEGG" id="gmw:113520970"/>
<feature type="domain" description="FP protein C-terminal" evidence="3">
    <location>
        <begin position="245"/>
        <end position="296"/>
    </location>
</feature>
<evidence type="ECO:0000256" key="2">
    <source>
        <dbReference type="SAM" id="MobiDB-lite"/>
    </source>
</evidence>
<evidence type="ECO:0000313" key="4">
    <source>
        <dbReference type="Proteomes" id="UP001652740"/>
    </source>
</evidence>
<gene>
    <name evidence="5" type="primary">LOC113520970</name>
</gene>
<evidence type="ECO:0000313" key="5">
    <source>
        <dbReference type="RefSeq" id="XP_026762201.1"/>
    </source>
</evidence>